<dbReference type="InterPro" id="IPR027417">
    <property type="entry name" value="P-loop_NTPase"/>
</dbReference>
<gene>
    <name evidence="19" type="ORF">FMM08_09745</name>
</gene>
<organism evidence="19 20">
    <name type="scientific">Quadrisphaera setariae</name>
    <dbReference type="NCBI Taxonomy" id="2593304"/>
    <lineage>
        <taxon>Bacteria</taxon>
        <taxon>Bacillati</taxon>
        <taxon>Actinomycetota</taxon>
        <taxon>Actinomycetes</taxon>
        <taxon>Kineosporiales</taxon>
        <taxon>Kineosporiaceae</taxon>
        <taxon>Quadrisphaera</taxon>
    </lineage>
</organism>
<comment type="similarity">
    <text evidence="2">Belongs to the CpsC/CapA family.</text>
</comment>
<reference evidence="19 20" key="1">
    <citation type="submission" date="2019-07" db="EMBL/GenBank/DDBJ databases">
        <title>Quadrisphaera sp. strain DD2A genome sequencing and assembly.</title>
        <authorList>
            <person name="Kim I."/>
        </authorList>
    </citation>
    <scope>NUCLEOTIDE SEQUENCE [LARGE SCALE GENOMIC DNA]</scope>
    <source>
        <strain evidence="19 20">DD2A</strain>
    </source>
</reference>
<keyword evidence="9" id="KW-0812">Transmembrane</keyword>
<dbReference type="AlphaFoldDB" id="A0A5C8ZE95"/>
<dbReference type="Gene3D" id="3.40.50.300">
    <property type="entry name" value="P-loop containing nucleotide triphosphate hydrolases"/>
    <property type="match status" value="1"/>
</dbReference>
<dbReference type="CDD" id="cd05387">
    <property type="entry name" value="BY-kinase"/>
    <property type="match status" value="1"/>
</dbReference>
<dbReference type="GO" id="GO:0005886">
    <property type="term" value="C:plasma membrane"/>
    <property type="evidence" value="ECO:0007669"/>
    <property type="project" value="UniProtKB-SubCell"/>
</dbReference>
<evidence type="ECO:0000256" key="12">
    <source>
        <dbReference type="ARBA" id="ARBA00022840"/>
    </source>
</evidence>
<dbReference type="NCBIfam" id="TIGR01007">
    <property type="entry name" value="eps_fam"/>
    <property type="match status" value="1"/>
</dbReference>
<comment type="similarity">
    <text evidence="4">Belongs to the etk/wzc family.</text>
</comment>
<dbReference type="EMBL" id="VKAC01000005">
    <property type="protein sequence ID" value="TXR56375.1"/>
    <property type="molecule type" value="Genomic_DNA"/>
</dbReference>
<evidence type="ECO:0000256" key="9">
    <source>
        <dbReference type="ARBA" id="ARBA00022692"/>
    </source>
</evidence>
<keyword evidence="7" id="KW-0997">Cell inner membrane</keyword>
<dbReference type="InterPro" id="IPR003856">
    <property type="entry name" value="LPS_length_determ_N"/>
</dbReference>
<evidence type="ECO:0000313" key="19">
    <source>
        <dbReference type="EMBL" id="TXR56375.1"/>
    </source>
</evidence>
<keyword evidence="8 19" id="KW-0808">Transferase</keyword>
<evidence type="ECO:0000259" key="17">
    <source>
        <dbReference type="Pfam" id="PF02706"/>
    </source>
</evidence>
<dbReference type="Pfam" id="PF02706">
    <property type="entry name" value="Wzz"/>
    <property type="match status" value="1"/>
</dbReference>
<comment type="catalytic activity">
    <reaction evidence="16">
        <text>L-tyrosyl-[protein] + ATP = O-phospho-L-tyrosyl-[protein] + ADP + H(+)</text>
        <dbReference type="Rhea" id="RHEA:10596"/>
        <dbReference type="Rhea" id="RHEA-COMP:10136"/>
        <dbReference type="Rhea" id="RHEA-COMP:20101"/>
        <dbReference type="ChEBI" id="CHEBI:15378"/>
        <dbReference type="ChEBI" id="CHEBI:30616"/>
        <dbReference type="ChEBI" id="CHEBI:46858"/>
        <dbReference type="ChEBI" id="CHEBI:61978"/>
        <dbReference type="ChEBI" id="CHEBI:456216"/>
        <dbReference type="EC" id="2.7.10.2"/>
    </reaction>
</comment>
<protein>
    <recommendedName>
        <fullName evidence="5">non-specific protein-tyrosine kinase</fullName>
        <ecNumber evidence="5">2.7.10.2</ecNumber>
    </recommendedName>
</protein>
<dbReference type="InterPro" id="IPR050445">
    <property type="entry name" value="Bact_polysacc_biosynth/exp"/>
</dbReference>
<keyword evidence="20" id="KW-1185">Reference proteome</keyword>
<dbReference type="GO" id="GO:0005524">
    <property type="term" value="F:ATP binding"/>
    <property type="evidence" value="ECO:0007669"/>
    <property type="project" value="UniProtKB-KW"/>
</dbReference>
<name>A0A5C8ZE95_9ACTN</name>
<proteinExistence type="inferred from homology"/>
<keyword evidence="12" id="KW-0067">ATP-binding</keyword>
<evidence type="ECO:0000313" key="20">
    <source>
        <dbReference type="Proteomes" id="UP000321234"/>
    </source>
</evidence>
<dbReference type="RefSeq" id="WP_147926168.1">
    <property type="nucleotide sequence ID" value="NZ_VKAC01000005.1"/>
</dbReference>
<evidence type="ECO:0000256" key="14">
    <source>
        <dbReference type="ARBA" id="ARBA00023136"/>
    </source>
</evidence>
<dbReference type="GO" id="GO:0004715">
    <property type="term" value="F:non-membrane spanning protein tyrosine kinase activity"/>
    <property type="evidence" value="ECO:0007669"/>
    <property type="project" value="UniProtKB-EC"/>
</dbReference>
<keyword evidence="13" id="KW-1133">Transmembrane helix</keyword>
<evidence type="ECO:0000256" key="10">
    <source>
        <dbReference type="ARBA" id="ARBA00022741"/>
    </source>
</evidence>
<feature type="domain" description="Polysaccharide chain length determinant N-terminal" evidence="17">
    <location>
        <begin position="2"/>
        <end position="89"/>
    </location>
</feature>
<evidence type="ECO:0000256" key="7">
    <source>
        <dbReference type="ARBA" id="ARBA00022519"/>
    </source>
</evidence>
<keyword evidence="10" id="KW-0547">Nucleotide-binding</keyword>
<dbReference type="EC" id="2.7.10.2" evidence="5"/>
<keyword evidence="15" id="KW-0829">Tyrosine-protein kinase</keyword>
<evidence type="ECO:0000256" key="8">
    <source>
        <dbReference type="ARBA" id="ARBA00022679"/>
    </source>
</evidence>
<evidence type="ECO:0000259" key="18">
    <source>
        <dbReference type="Pfam" id="PF13614"/>
    </source>
</evidence>
<feature type="domain" description="AAA" evidence="18">
    <location>
        <begin position="272"/>
        <end position="384"/>
    </location>
</feature>
<evidence type="ECO:0000256" key="13">
    <source>
        <dbReference type="ARBA" id="ARBA00022989"/>
    </source>
</evidence>
<evidence type="ECO:0000256" key="15">
    <source>
        <dbReference type="ARBA" id="ARBA00023137"/>
    </source>
</evidence>
<evidence type="ECO:0000256" key="6">
    <source>
        <dbReference type="ARBA" id="ARBA00022475"/>
    </source>
</evidence>
<dbReference type="PANTHER" id="PTHR32309:SF13">
    <property type="entry name" value="FERRIC ENTEROBACTIN TRANSPORT PROTEIN FEPE"/>
    <property type="match status" value="1"/>
</dbReference>
<sequence length="465" mass="48728">MTLHELVQVLRKRWLMVGIITLLAVGAATARSVTTPPTYQATAGTFVTASAGAQTGIASQGSQFALQRVASYVAVASSTLVLEPVAEELGGTTTARSLRSAVSASNPNGTVMIDITATSGDPEVAARTANAVAQSFSRAVERLERTDASQPSPVMVTVIEPATVPRFRIAPRTTVDVVVAAVVGLFVGTGAALLRHHLDTRLRTALDVRATTGRAPLTATVRDKRAAVVEVDPTRQTHWSEAHRGLRDKLALLDVDDPPRSFVVTSANPAEGKSTSSVGLAVAMAQSGARVVLVDGDLRSPSVAERLGLEGGVGLVDVLAGRLSVQDALQESVHPSLRVLCAGPVPPDPGALLGSRRMRELLERLREDFDAVVIDAPPVLPVPDALVMAALVDGVLLVARSGRTRSQDLTSAVDQLATARGRVLGVLLAAVPRRETEERYYGAPVVRRRRGLGSGRRGLASGAAR</sequence>
<dbReference type="OrthoDB" id="9812433at2"/>
<keyword evidence="6" id="KW-1003">Cell membrane</keyword>
<evidence type="ECO:0000256" key="1">
    <source>
        <dbReference type="ARBA" id="ARBA00004429"/>
    </source>
</evidence>
<comment type="caution">
    <text evidence="19">The sequence shown here is derived from an EMBL/GenBank/DDBJ whole genome shotgun (WGS) entry which is preliminary data.</text>
</comment>
<keyword evidence="14" id="KW-0472">Membrane</keyword>
<evidence type="ECO:0000256" key="5">
    <source>
        <dbReference type="ARBA" id="ARBA00011903"/>
    </source>
</evidence>
<evidence type="ECO:0000256" key="3">
    <source>
        <dbReference type="ARBA" id="ARBA00007316"/>
    </source>
</evidence>
<evidence type="ECO:0000256" key="2">
    <source>
        <dbReference type="ARBA" id="ARBA00006683"/>
    </source>
</evidence>
<evidence type="ECO:0000256" key="11">
    <source>
        <dbReference type="ARBA" id="ARBA00022777"/>
    </source>
</evidence>
<dbReference type="InterPro" id="IPR005702">
    <property type="entry name" value="Wzc-like_C"/>
</dbReference>
<comment type="subcellular location">
    <subcellularLocation>
        <location evidence="1">Cell inner membrane</location>
        <topology evidence="1">Multi-pass membrane protein</topology>
    </subcellularLocation>
</comment>
<evidence type="ECO:0000256" key="16">
    <source>
        <dbReference type="ARBA" id="ARBA00051245"/>
    </source>
</evidence>
<dbReference type="Proteomes" id="UP000321234">
    <property type="component" value="Unassembled WGS sequence"/>
</dbReference>
<dbReference type="Pfam" id="PF13614">
    <property type="entry name" value="AAA_31"/>
    <property type="match status" value="1"/>
</dbReference>
<dbReference type="SUPFAM" id="SSF52540">
    <property type="entry name" value="P-loop containing nucleoside triphosphate hydrolases"/>
    <property type="match status" value="1"/>
</dbReference>
<accession>A0A5C8ZE95</accession>
<dbReference type="InterPro" id="IPR025669">
    <property type="entry name" value="AAA_dom"/>
</dbReference>
<comment type="similarity">
    <text evidence="3">Belongs to the CpsD/CapB family.</text>
</comment>
<evidence type="ECO:0000256" key="4">
    <source>
        <dbReference type="ARBA" id="ARBA00008883"/>
    </source>
</evidence>
<keyword evidence="11 19" id="KW-0418">Kinase</keyword>
<dbReference type="PANTHER" id="PTHR32309">
    <property type="entry name" value="TYROSINE-PROTEIN KINASE"/>
    <property type="match status" value="1"/>
</dbReference>